<gene>
    <name evidence="1" type="ORF">ALC57_07923</name>
</gene>
<reference evidence="1 2" key="1">
    <citation type="submission" date="2015-09" db="EMBL/GenBank/DDBJ databases">
        <title>Trachymyrmex cornetzi WGS genome.</title>
        <authorList>
            <person name="Nygaard S."/>
            <person name="Hu H."/>
            <person name="Boomsma J."/>
            <person name="Zhang G."/>
        </authorList>
    </citation>
    <scope>NUCLEOTIDE SEQUENCE [LARGE SCALE GENOMIC DNA]</scope>
    <source>
        <strain evidence="1">Tcor2-1</strain>
        <tissue evidence="1">Whole body</tissue>
    </source>
</reference>
<protein>
    <submittedName>
        <fullName evidence="1">Uncharacterized protein</fullName>
    </submittedName>
</protein>
<evidence type="ECO:0000313" key="2">
    <source>
        <dbReference type="Proteomes" id="UP000078492"/>
    </source>
</evidence>
<name>A0A151J7N7_9HYME</name>
<keyword evidence="2" id="KW-1185">Reference proteome</keyword>
<dbReference type="AlphaFoldDB" id="A0A151J7N7"/>
<dbReference type="Proteomes" id="UP000078492">
    <property type="component" value="Unassembled WGS sequence"/>
</dbReference>
<evidence type="ECO:0000313" key="1">
    <source>
        <dbReference type="EMBL" id="KYN19741.1"/>
    </source>
</evidence>
<organism evidence="1 2">
    <name type="scientific">Trachymyrmex cornetzi</name>
    <dbReference type="NCBI Taxonomy" id="471704"/>
    <lineage>
        <taxon>Eukaryota</taxon>
        <taxon>Metazoa</taxon>
        <taxon>Ecdysozoa</taxon>
        <taxon>Arthropoda</taxon>
        <taxon>Hexapoda</taxon>
        <taxon>Insecta</taxon>
        <taxon>Pterygota</taxon>
        <taxon>Neoptera</taxon>
        <taxon>Endopterygota</taxon>
        <taxon>Hymenoptera</taxon>
        <taxon>Apocrita</taxon>
        <taxon>Aculeata</taxon>
        <taxon>Formicoidea</taxon>
        <taxon>Formicidae</taxon>
        <taxon>Myrmicinae</taxon>
        <taxon>Trachymyrmex</taxon>
    </lineage>
</organism>
<proteinExistence type="predicted"/>
<dbReference type="EMBL" id="KQ979693">
    <property type="protein sequence ID" value="KYN19741.1"/>
    <property type="molecule type" value="Genomic_DNA"/>
</dbReference>
<accession>A0A151J7N7</accession>
<sequence>MCPPYSYFNRESNNRHNQTLPYQQWLDSVSGCRATFYRHRINNLDICSECFRARSRYDQVHYDIVIRHYLIYGGIGYLTECALCEVVTVDFHPLATCVVCLRAHNDFVEYLRLSNDRPYHSSESTIVCITQARIQITNDRTTEDNTNDSSV</sequence>